<dbReference type="SMART" id="SM00869">
    <property type="entry name" value="Autotransporter"/>
    <property type="match status" value="1"/>
</dbReference>
<evidence type="ECO:0000313" key="4">
    <source>
        <dbReference type="EMBL" id="SOB54121.1"/>
    </source>
</evidence>
<dbReference type="InterPro" id="IPR004899">
    <property type="entry name" value="Pertactin_central"/>
</dbReference>
<dbReference type="Proteomes" id="UP000219564">
    <property type="component" value="Unassembled WGS sequence"/>
</dbReference>
<dbReference type="InterPro" id="IPR003991">
    <property type="entry name" value="Pertactin_virulence_factor"/>
</dbReference>
<dbReference type="SUPFAM" id="SSF51126">
    <property type="entry name" value="Pectin lyase-like"/>
    <property type="match status" value="1"/>
</dbReference>
<dbReference type="AlphaFoldDB" id="A0AAX2HB09"/>
<comment type="caution">
    <text evidence="4">The sequence shown here is derived from an EMBL/GenBank/DDBJ whole genome shotgun (WGS) entry which is preliminary data.</text>
</comment>
<evidence type="ECO:0000256" key="2">
    <source>
        <dbReference type="SAM" id="SignalP"/>
    </source>
</evidence>
<proteinExistence type="predicted"/>
<dbReference type="PANTHER" id="PTHR35037:SF7">
    <property type="entry name" value="AUTOTRANSPORTER"/>
    <property type="match status" value="1"/>
</dbReference>
<dbReference type="InterPro" id="IPR051551">
    <property type="entry name" value="Autotransporter_adhesion"/>
</dbReference>
<dbReference type="Pfam" id="PF03797">
    <property type="entry name" value="Autotransporter"/>
    <property type="match status" value="1"/>
</dbReference>
<evidence type="ECO:0000256" key="1">
    <source>
        <dbReference type="ARBA" id="ARBA00022729"/>
    </source>
</evidence>
<keyword evidence="1 2" id="KW-0732">Signal</keyword>
<dbReference type="GO" id="GO:0019867">
    <property type="term" value="C:outer membrane"/>
    <property type="evidence" value="ECO:0007669"/>
    <property type="project" value="InterPro"/>
</dbReference>
<gene>
    <name evidence="4" type="ORF">PLUA15_490063</name>
</gene>
<dbReference type="InterPro" id="IPR011050">
    <property type="entry name" value="Pectin_lyase_fold/virulence"/>
</dbReference>
<feature type="domain" description="Autotransporter" evidence="3">
    <location>
        <begin position="467"/>
        <end position="736"/>
    </location>
</feature>
<evidence type="ECO:0000259" key="3">
    <source>
        <dbReference type="PROSITE" id="PS51208"/>
    </source>
</evidence>
<dbReference type="InterPro" id="IPR005546">
    <property type="entry name" value="Autotransporte_beta"/>
</dbReference>
<dbReference type="NCBIfam" id="TIGR01414">
    <property type="entry name" value="autotrans_barl"/>
    <property type="match status" value="1"/>
</dbReference>
<feature type="signal peptide" evidence="2">
    <location>
        <begin position="1"/>
        <end position="33"/>
    </location>
</feature>
<dbReference type="Pfam" id="PF03212">
    <property type="entry name" value="Pertactin"/>
    <property type="match status" value="1"/>
</dbReference>
<dbReference type="PANTHER" id="PTHR35037">
    <property type="entry name" value="C-TERMINAL REGION OF AIDA-LIKE PROTEIN"/>
    <property type="match status" value="1"/>
</dbReference>
<reference evidence="4 5" key="1">
    <citation type="submission" date="2017-08" db="EMBL/GenBank/DDBJ databases">
        <authorList>
            <person name="Chaillou S."/>
        </authorList>
    </citation>
    <scope>NUCLEOTIDE SEQUENCE [LARGE SCALE GENOMIC DNA]</scope>
    <source>
        <strain evidence="4 5">MFPA15A1205</strain>
    </source>
</reference>
<dbReference type="Gene3D" id="2.40.128.130">
    <property type="entry name" value="Autotransporter beta-domain"/>
    <property type="match status" value="1"/>
</dbReference>
<dbReference type="PROSITE" id="PS51208">
    <property type="entry name" value="AUTOTRANSPORTER"/>
    <property type="match status" value="1"/>
</dbReference>
<dbReference type="InterPro" id="IPR036709">
    <property type="entry name" value="Autotransporte_beta_dom_sf"/>
</dbReference>
<dbReference type="EMBL" id="OBKZ01000044">
    <property type="protein sequence ID" value="SOB54121.1"/>
    <property type="molecule type" value="Genomic_DNA"/>
</dbReference>
<name>A0AAX2HB09_9PSED</name>
<organism evidence="4 5">
    <name type="scientific">Pseudomonas lundensis</name>
    <dbReference type="NCBI Taxonomy" id="86185"/>
    <lineage>
        <taxon>Bacteria</taxon>
        <taxon>Pseudomonadati</taxon>
        <taxon>Pseudomonadota</taxon>
        <taxon>Gammaproteobacteria</taxon>
        <taxon>Pseudomonadales</taxon>
        <taxon>Pseudomonadaceae</taxon>
        <taxon>Pseudomonas</taxon>
    </lineage>
</organism>
<dbReference type="InterPro" id="IPR012332">
    <property type="entry name" value="Autotransporter_pectin_lyase_C"/>
</dbReference>
<dbReference type="PRINTS" id="PR01484">
    <property type="entry name" value="PRTACTNFAMLY"/>
</dbReference>
<dbReference type="SUPFAM" id="SSF103515">
    <property type="entry name" value="Autotransporter"/>
    <property type="match status" value="1"/>
</dbReference>
<feature type="chain" id="PRO_5043982244" evidence="2">
    <location>
        <begin position="34"/>
        <end position="736"/>
    </location>
</feature>
<dbReference type="RefSeq" id="WP_097192556.1">
    <property type="nucleotide sequence ID" value="NZ_OBKZ01000044.1"/>
</dbReference>
<accession>A0AAX2HB09</accession>
<protein>
    <submittedName>
        <fullName evidence="4">Outer membrane autotransporter barrel</fullName>
    </submittedName>
</protein>
<sequence>MSKVKVLKLQPLFRALKLLPVIPLMFVADAGYARVLNPEEVVDIDSTTPVDNYVLNGDSTLNAEGATTRDIMVNYSTLNLNNSSVQATGAIGVWVVGGWANITGSNIASDRTGLVVSNDANGLSSSATVSDSSISGSETGVKVNGTSELTLVRTTVTGTGATARGLELFAGTVKAIGGSITGNGDAIRIGGSQYSNATLVLSGTTVQSSGGSAILVDTLGQGPTTANISVLDGAQLSSAPDGYLMNVRNGAEANLRVGGSNTHLVGDINADGTSTANVVLEDFATLTGHLENVQSLAVNSNARWVMEGDGSVENLSLNGGGVQFGKPGEFYTLKVENLSGAGGTFYMYNDFTQGLVNTLTVTGTATGNHSIKLDSMGTEPVAVGSTPVVHIASGDASFGLVGGGVSLGAFDYDLVQHAGNQQDWFLDTSSKVISPGTRSVLALFNTAPTVWYGELSTLRSRMGELRTNADKAGGWVRAYGNKFDVSASSGVAYQQVQQGLSFGADAPLPVGDGQWLVGVLGGYSKSDLDLSRGTSGTVNSYYVGAYTTWLDEQSGYYFDGVLKFNRFQNSSDVELTGGDKTKGKYNNYGTGASLEFGRHIKLTDDYFVEPYAQIAGVVIQGKDYDLDNGLSADGSRTHSLLAKAGATAGRNFNLGEGKTVQPYLRAAYVHEFANNNKVEVNNYTFNNDLSGSRGELGAGVAMTMTDKVSLHADFDYSNGDKIEQPWGANVGLRYLW</sequence>
<dbReference type="InterPro" id="IPR006315">
    <property type="entry name" value="OM_autotransptr_brl_dom"/>
</dbReference>
<evidence type="ECO:0000313" key="5">
    <source>
        <dbReference type="Proteomes" id="UP000219564"/>
    </source>
</evidence>
<dbReference type="Gene3D" id="2.160.20.20">
    <property type="match status" value="1"/>
</dbReference>